<feature type="transmembrane region" description="Helical" evidence="2">
    <location>
        <begin position="140"/>
        <end position="161"/>
    </location>
</feature>
<comment type="caution">
    <text evidence="3">The sequence shown here is derived from an EMBL/GenBank/DDBJ whole genome shotgun (WGS) entry which is preliminary data.</text>
</comment>
<dbReference type="Proteomes" id="UP000799444">
    <property type="component" value="Unassembled WGS sequence"/>
</dbReference>
<reference evidence="3" key="1">
    <citation type="journal article" date="2020" name="Stud. Mycol.">
        <title>101 Dothideomycetes genomes: a test case for predicting lifestyles and emergence of pathogens.</title>
        <authorList>
            <person name="Haridas S."/>
            <person name="Albert R."/>
            <person name="Binder M."/>
            <person name="Bloem J."/>
            <person name="Labutti K."/>
            <person name="Salamov A."/>
            <person name="Andreopoulos B."/>
            <person name="Baker S."/>
            <person name="Barry K."/>
            <person name="Bills G."/>
            <person name="Bluhm B."/>
            <person name="Cannon C."/>
            <person name="Castanera R."/>
            <person name="Culley D."/>
            <person name="Daum C."/>
            <person name="Ezra D."/>
            <person name="Gonzalez J."/>
            <person name="Henrissat B."/>
            <person name="Kuo A."/>
            <person name="Liang C."/>
            <person name="Lipzen A."/>
            <person name="Lutzoni F."/>
            <person name="Magnuson J."/>
            <person name="Mondo S."/>
            <person name="Nolan M."/>
            <person name="Ohm R."/>
            <person name="Pangilinan J."/>
            <person name="Park H.-J."/>
            <person name="Ramirez L."/>
            <person name="Alfaro M."/>
            <person name="Sun H."/>
            <person name="Tritt A."/>
            <person name="Yoshinaga Y."/>
            <person name="Zwiers L.-H."/>
            <person name="Turgeon B."/>
            <person name="Goodwin S."/>
            <person name="Spatafora J."/>
            <person name="Crous P."/>
            <person name="Grigoriev I."/>
        </authorList>
    </citation>
    <scope>NUCLEOTIDE SEQUENCE</scope>
    <source>
        <strain evidence="3">CBS 125425</strain>
    </source>
</reference>
<evidence type="ECO:0000313" key="4">
    <source>
        <dbReference type="Proteomes" id="UP000799444"/>
    </source>
</evidence>
<sequence length="759" mass="84502">MAASRVTFSQWNVAWGDEIGRAVRLYRQVYWPTVCGFGPKGSNRMASSAERRQGIPTRKPVPKAPLPSRDTTPHVYIAVVLASTAAFTWPLRWILSGAPVLFYTILLGQSQRRRVLPHVPLWTIFSTLNLVYALCATSWLFYWVFFALCYPAIIIACLFQFDYAAGKARSIFRALLRDLHFINDKIAFFNLPALEIDTDVSGLFHIRGLTFSLSTFTAVAHGVEVGIKLSDDMELAIQTETVTVSLLRRIDIGNVYANIKGGDWEMTFGTLLPDTHDQDNDSILVSDTSILRTASMALDGAPPIPIKAKTKMTGGKPPEDADTQTVFGTITTLSPDEEKANRQYNGLIDHISSTCTANIAEEALKSAPEDGAESAFVDFGKINDLRAAICAQIHDQPSIPHPPSKSIRLSTLRKTDYPAVKRFLHRLPLLYRLLLGPISYFHPVNIESITAAGSGKWFVHLMQKYFFKHYSDQDPEIRRLQARISAWLADANFAVEMVGINCTAQVPINTVYDIESNFKIGDFMAYRTLPMGINLKQVVHLGGADATLALPSFLLPHHEHIFPKKPTAEDELELEQIIVDNEGTPQEVQAKRALKQLQRDQTNMRIAAHAHLPARFHQDLLNFIAALVKATKVIEADRDFEEIKTLREMSRTGTNLSDSDISIKSDSTIEADPNKGFKSFLRKVDSGFKEAGTKTKEGMRKAGLNTASAVANDRWIAKLVGKILFKLEKAQGDIGYSGNIPLSLQEYRDKAESDNKLLP</sequence>
<protein>
    <submittedName>
        <fullName evidence="3">Uncharacterized protein</fullName>
    </submittedName>
</protein>
<keyword evidence="2" id="KW-1133">Transmembrane helix</keyword>
<dbReference type="OrthoDB" id="5372451at2759"/>
<feature type="transmembrane region" description="Helical" evidence="2">
    <location>
        <begin position="75"/>
        <end position="95"/>
    </location>
</feature>
<accession>A0A9P4V7P7</accession>
<evidence type="ECO:0000313" key="3">
    <source>
        <dbReference type="EMBL" id="KAF2739786.1"/>
    </source>
</evidence>
<organism evidence="3 4">
    <name type="scientific">Polyplosphaeria fusca</name>
    <dbReference type="NCBI Taxonomy" id="682080"/>
    <lineage>
        <taxon>Eukaryota</taxon>
        <taxon>Fungi</taxon>
        <taxon>Dikarya</taxon>
        <taxon>Ascomycota</taxon>
        <taxon>Pezizomycotina</taxon>
        <taxon>Dothideomycetes</taxon>
        <taxon>Pleosporomycetidae</taxon>
        <taxon>Pleosporales</taxon>
        <taxon>Tetraplosphaeriaceae</taxon>
        <taxon>Polyplosphaeria</taxon>
    </lineage>
</organism>
<feature type="region of interest" description="Disordered" evidence="1">
    <location>
        <begin position="42"/>
        <end position="67"/>
    </location>
</feature>
<dbReference type="AlphaFoldDB" id="A0A9P4V7P7"/>
<feature type="transmembrane region" description="Helical" evidence="2">
    <location>
        <begin position="115"/>
        <end position="134"/>
    </location>
</feature>
<evidence type="ECO:0000256" key="1">
    <source>
        <dbReference type="SAM" id="MobiDB-lite"/>
    </source>
</evidence>
<name>A0A9P4V7P7_9PLEO</name>
<keyword evidence="2" id="KW-0812">Transmembrane</keyword>
<keyword evidence="2" id="KW-0472">Membrane</keyword>
<gene>
    <name evidence="3" type="ORF">EJ04DRAFT_606464</name>
</gene>
<evidence type="ECO:0000256" key="2">
    <source>
        <dbReference type="SAM" id="Phobius"/>
    </source>
</evidence>
<keyword evidence="4" id="KW-1185">Reference proteome</keyword>
<dbReference type="EMBL" id="ML996103">
    <property type="protein sequence ID" value="KAF2739786.1"/>
    <property type="molecule type" value="Genomic_DNA"/>
</dbReference>
<proteinExistence type="predicted"/>